<dbReference type="KEGG" id="lenr:94172636"/>
<sequence length="62" mass="6885">MRTISTCATPSVNQAAPHTTLWRKEFTAFSMPSPTKDIVVTFEHYINCSCLDHDADAVGLTR</sequence>
<dbReference type="EMBL" id="JAFHKP010000023">
    <property type="protein sequence ID" value="KAG5478856.1"/>
    <property type="molecule type" value="Genomic_DNA"/>
</dbReference>
<keyword evidence="2" id="KW-1185">Reference proteome</keyword>
<dbReference type="RefSeq" id="XP_067692914.1">
    <property type="nucleotide sequence ID" value="XM_067837126.1"/>
</dbReference>
<evidence type="ECO:0000313" key="2">
    <source>
        <dbReference type="Proteomes" id="UP000674179"/>
    </source>
</evidence>
<proteinExistence type="predicted"/>
<gene>
    <name evidence="1" type="ORF">CUR178_05436</name>
</gene>
<evidence type="ECO:0000313" key="1">
    <source>
        <dbReference type="EMBL" id="KAG5478856.1"/>
    </source>
</evidence>
<dbReference type="AlphaFoldDB" id="A0A836HJ31"/>
<protein>
    <submittedName>
        <fullName evidence="1">Uncharacterized protein</fullName>
    </submittedName>
</protein>
<comment type="caution">
    <text evidence="1">The sequence shown here is derived from an EMBL/GenBank/DDBJ whole genome shotgun (WGS) entry which is preliminary data.</text>
</comment>
<reference evidence="1 2" key="1">
    <citation type="submission" date="2021-02" db="EMBL/GenBank/DDBJ databases">
        <title>Leishmania (Mundinia) enrietti genome sequencing and assembly.</title>
        <authorList>
            <person name="Almutairi H."/>
            <person name="Gatherer D."/>
        </authorList>
    </citation>
    <scope>NUCLEOTIDE SEQUENCE [LARGE SCALE GENOMIC DNA]</scope>
    <source>
        <strain evidence="1">CUR178</strain>
    </source>
</reference>
<dbReference type="Proteomes" id="UP000674179">
    <property type="component" value="Chromosome 23"/>
</dbReference>
<accession>A0A836HJ31</accession>
<name>A0A836HJ31_LEIEN</name>
<dbReference type="GeneID" id="94172636"/>
<organism evidence="1 2">
    <name type="scientific">Leishmania enriettii</name>
    <dbReference type="NCBI Taxonomy" id="5663"/>
    <lineage>
        <taxon>Eukaryota</taxon>
        <taxon>Discoba</taxon>
        <taxon>Euglenozoa</taxon>
        <taxon>Kinetoplastea</taxon>
        <taxon>Metakinetoplastina</taxon>
        <taxon>Trypanosomatida</taxon>
        <taxon>Trypanosomatidae</taxon>
        <taxon>Leishmaniinae</taxon>
        <taxon>Leishmania</taxon>
    </lineage>
</organism>